<comment type="caution">
    <text evidence="2">The sequence shown here is derived from an EMBL/GenBank/DDBJ whole genome shotgun (WGS) entry which is preliminary data.</text>
</comment>
<dbReference type="OrthoDB" id="10379292at2759"/>
<feature type="compositionally biased region" description="Basic and acidic residues" evidence="1">
    <location>
        <begin position="363"/>
        <end position="379"/>
    </location>
</feature>
<feature type="compositionally biased region" description="Basic and acidic residues" evidence="1">
    <location>
        <begin position="315"/>
        <end position="325"/>
    </location>
</feature>
<evidence type="ECO:0000256" key="1">
    <source>
        <dbReference type="SAM" id="MobiDB-lite"/>
    </source>
</evidence>
<feature type="region of interest" description="Disordered" evidence="1">
    <location>
        <begin position="1"/>
        <end position="22"/>
    </location>
</feature>
<feature type="region of interest" description="Disordered" evidence="1">
    <location>
        <begin position="552"/>
        <end position="583"/>
    </location>
</feature>
<organism evidence="2 3">
    <name type="scientific">Saitozyma podzolica</name>
    <dbReference type="NCBI Taxonomy" id="1890683"/>
    <lineage>
        <taxon>Eukaryota</taxon>
        <taxon>Fungi</taxon>
        <taxon>Dikarya</taxon>
        <taxon>Basidiomycota</taxon>
        <taxon>Agaricomycotina</taxon>
        <taxon>Tremellomycetes</taxon>
        <taxon>Tremellales</taxon>
        <taxon>Trimorphomycetaceae</taxon>
        <taxon>Saitozyma</taxon>
    </lineage>
</organism>
<dbReference type="Proteomes" id="UP000279259">
    <property type="component" value="Unassembled WGS sequence"/>
</dbReference>
<evidence type="ECO:0000313" key="3">
    <source>
        <dbReference type="Proteomes" id="UP000279259"/>
    </source>
</evidence>
<feature type="compositionally biased region" description="Low complexity" evidence="1">
    <location>
        <begin position="1"/>
        <end position="13"/>
    </location>
</feature>
<sequence length="759" mass="83498">MPPNSQSGQSSQSNRLSGPIGKFELYTDPEEGSFWLANQGGASLRSHFLHALVGERDRQWSADDPTVAKITSLLDRVQRPVPEGASAVTRGDFARGLNIDDQPLFGDVALPFVAAASKLREALKLTALKVFADSSSSVTAAGKEARKPGSAPHSSGQDLVLHLATYGLHVIGNSTNVADVYRGESEEWYDNGCGYPHSLGANSWERGDDDGTPEWTLKAAVCATERFLQVEWNLWEARQCQMYMAELRQEATFIKSILEYSIQHQLEAAGKEPSSFAAAGAGAGAGARAGPSSKTRSNTPRKRKQTQTQTKKGRSRLDSEPEHGRRINLAKYIQHAIGTMEGESSSIAESLLLTPSATNRKHHEQEQKQTQKGRSKTESVSKAPEASEASDASEAEQLKAFMRVRAKAEELESIIDTEFLADVPEEKNHFSRVSLQQGYDAKMRCTVLGEDLEQLFRLGYKGLERALDHALQHPEREAETESGPGVNAEPEPEPELEVPSGSDAPATHTTSSRYLPLMFPLENESEQAKTARLAALLYLFEREQQKLDAAVDDESAKVQGHGKHPGSDSESGEGSSENEDEPEYDAGLAVSYLSYFILPGQTRPLKSIENRNDIVTAMVDELAYDRARAFQQGSRLYSASENLRRGLERLDNSSYEWLEGIELNSLMDELETKYADFIPSEIDFRMIQQPENYDKAMSQFRDLQPSSPSRTTNLRRDVFMVTADPEQASTGSAEEGSVPDDLDLASVIADLDNISVRSS</sequence>
<evidence type="ECO:0000313" key="2">
    <source>
        <dbReference type="EMBL" id="RSH90772.1"/>
    </source>
</evidence>
<feature type="compositionally biased region" description="Low complexity" evidence="1">
    <location>
        <begin position="381"/>
        <end position="392"/>
    </location>
</feature>
<dbReference type="AlphaFoldDB" id="A0A427YI65"/>
<feature type="region of interest" description="Disordered" evidence="1">
    <location>
        <begin position="276"/>
        <end position="326"/>
    </location>
</feature>
<proteinExistence type="predicted"/>
<name>A0A427YI65_9TREE</name>
<feature type="region of interest" description="Disordered" evidence="1">
    <location>
        <begin position="471"/>
        <end position="510"/>
    </location>
</feature>
<dbReference type="EMBL" id="RSCD01000009">
    <property type="protein sequence ID" value="RSH90772.1"/>
    <property type="molecule type" value="Genomic_DNA"/>
</dbReference>
<gene>
    <name evidence="2" type="ORF">EHS25_009947</name>
</gene>
<protein>
    <submittedName>
        <fullName evidence="2">Uncharacterized protein</fullName>
    </submittedName>
</protein>
<reference evidence="2 3" key="1">
    <citation type="submission" date="2018-11" db="EMBL/GenBank/DDBJ databases">
        <title>Genome sequence of Saitozyma podzolica DSM 27192.</title>
        <authorList>
            <person name="Aliyu H."/>
            <person name="Gorte O."/>
            <person name="Ochsenreither K."/>
        </authorList>
    </citation>
    <scope>NUCLEOTIDE SEQUENCE [LARGE SCALE GENOMIC DNA]</scope>
    <source>
        <strain evidence="2 3">DSM 27192</strain>
    </source>
</reference>
<accession>A0A427YI65</accession>
<keyword evidence="3" id="KW-1185">Reference proteome</keyword>
<feature type="region of interest" description="Disordered" evidence="1">
    <location>
        <begin position="356"/>
        <end position="394"/>
    </location>
</feature>